<evidence type="ECO:0000256" key="8">
    <source>
        <dbReference type="ARBA" id="ARBA00022741"/>
    </source>
</evidence>
<dbReference type="Pfam" id="PF17203">
    <property type="entry name" value="sCache_3_2"/>
    <property type="match status" value="1"/>
</dbReference>
<dbReference type="InterPro" id="IPR003594">
    <property type="entry name" value="HATPase_dom"/>
</dbReference>
<dbReference type="InterPro" id="IPR004358">
    <property type="entry name" value="Sig_transdc_His_kin-like_C"/>
</dbReference>
<feature type="transmembrane region" description="Helical" evidence="14">
    <location>
        <begin position="168"/>
        <end position="190"/>
    </location>
</feature>
<dbReference type="OrthoDB" id="9792686at2"/>
<evidence type="ECO:0000256" key="3">
    <source>
        <dbReference type="ARBA" id="ARBA00012438"/>
    </source>
</evidence>
<proteinExistence type="predicted"/>
<dbReference type="Gene3D" id="3.30.450.20">
    <property type="entry name" value="PAS domain"/>
    <property type="match status" value="2"/>
</dbReference>
<keyword evidence="10" id="KW-0067">ATP-binding</keyword>
<evidence type="ECO:0000256" key="12">
    <source>
        <dbReference type="ARBA" id="ARBA00023012"/>
    </source>
</evidence>
<evidence type="ECO:0000256" key="2">
    <source>
        <dbReference type="ARBA" id="ARBA00004651"/>
    </source>
</evidence>
<dbReference type="InterPro" id="IPR036890">
    <property type="entry name" value="HATPase_C_sf"/>
</dbReference>
<reference evidence="18" key="1">
    <citation type="submission" date="2016-11" db="EMBL/GenBank/DDBJ databases">
        <authorList>
            <person name="Varghese N."/>
            <person name="Submissions S."/>
        </authorList>
    </citation>
    <scope>NUCLEOTIDE SEQUENCE [LARGE SCALE GENOMIC DNA]</scope>
    <source>
        <strain evidence="18">DSM 18802</strain>
    </source>
</reference>
<evidence type="ECO:0000259" key="16">
    <source>
        <dbReference type="PROSITE" id="PS50112"/>
    </source>
</evidence>
<evidence type="ECO:0000256" key="6">
    <source>
        <dbReference type="ARBA" id="ARBA00022679"/>
    </source>
</evidence>
<dbReference type="SMART" id="SM00387">
    <property type="entry name" value="HATPase_c"/>
    <property type="match status" value="1"/>
</dbReference>
<keyword evidence="8" id="KW-0547">Nucleotide-binding</keyword>
<protein>
    <recommendedName>
        <fullName evidence="3">histidine kinase</fullName>
        <ecNumber evidence="3">2.7.13.3</ecNumber>
    </recommendedName>
</protein>
<keyword evidence="5" id="KW-0597">Phosphoprotein</keyword>
<comment type="catalytic activity">
    <reaction evidence="1">
        <text>ATP + protein L-histidine = ADP + protein N-phospho-L-histidine.</text>
        <dbReference type="EC" id="2.7.13.3"/>
    </reaction>
</comment>
<dbReference type="InterPro" id="IPR005467">
    <property type="entry name" value="His_kinase_dom"/>
</dbReference>
<dbReference type="PROSITE" id="PS50112">
    <property type="entry name" value="PAS"/>
    <property type="match status" value="1"/>
</dbReference>
<keyword evidence="18" id="KW-1185">Reference proteome</keyword>
<dbReference type="Gene3D" id="1.10.287.130">
    <property type="match status" value="1"/>
</dbReference>
<keyword evidence="9 17" id="KW-0418">Kinase</keyword>
<evidence type="ECO:0000313" key="17">
    <source>
        <dbReference type="EMBL" id="SHM09921.1"/>
    </source>
</evidence>
<dbReference type="RefSeq" id="WP_073253387.1">
    <property type="nucleotide sequence ID" value="NZ_FRCR01000001.1"/>
</dbReference>
<dbReference type="InterPro" id="IPR029151">
    <property type="entry name" value="Sensor-like_sf"/>
</dbReference>
<dbReference type="PANTHER" id="PTHR43547">
    <property type="entry name" value="TWO-COMPONENT HISTIDINE KINASE"/>
    <property type="match status" value="1"/>
</dbReference>
<dbReference type="Gene3D" id="3.30.565.10">
    <property type="entry name" value="Histidine kinase-like ATPase, C-terminal domain"/>
    <property type="match status" value="1"/>
</dbReference>
<evidence type="ECO:0000256" key="14">
    <source>
        <dbReference type="SAM" id="Phobius"/>
    </source>
</evidence>
<dbReference type="InterPro" id="IPR039506">
    <property type="entry name" value="SPOB_a"/>
</dbReference>
<dbReference type="PRINTS" id="PR00344">
    <property type="entry name" value="BCTRLSENSOR"/>
</dbReference>
<evidence type="ECO:0000313" key="18">
    <source>
        <dbReference type="Proteomes" id="UP000184375"/>
    </source>
</evidence>
<feature type="domain" description="PAS" evidence="16">
    <location>
        <begin position="209"/>
        <end position="248"/>
    </location>
</feature>
<evidence type="ECO:0000256" key="11">
    <source>
        <dbReference type="ARBA" id="ARBA00022989"/>
    </source>
</evidence>
<dbReference type="FunFam" id="3.30.450.20:FF:000018">
    <property type="entry name" value="Sensor histidine kinase DcuS"/>
    <property type="match status" value="1"/>
</dbReference>
<keyword evidence="4" id="KW-1003">Cell membrane</keyword>
<evidence type="ECO:0000256" key="1">
    <source>
        <dbReference type="ARBA" id="ARBA00000085"/>
    </source>
</evidence>
<dbReference type="SUPFAM" id="SSF55785">
    <property type="entry name" value="PYP-like sensor domain (PAS domain)"/>
    <property type="match status" value="1"/>
</dbReference>
<evidence type="ECO:0000256" key="13">
    <source>
        <dbReference type="ARBA" id="ARBA00023136"/>
    </source>
</evidence>
<dbReference type="InterPro" id="IPR016120">
    <property type="entry name" value="Sig_transdc_His_kin_SpoOB"/>
</dbReference>
<dbReference type="AlphaFoldDB" id="A0A1M7G0V5"/>
<evidence type="ECO:0000256" key="4">
    <source>
        <dbReference type="ARBA" id="ARBA00022475"/>
    </source>
</evidence>
<dbReference type="SUPFAM" id="SSF55890">
    <property type="entry name" value="Sporulation response regulatory protein Spo0B"/>
    <property type="match status" value="1"/>
</dbReference>
<comment type="subcellular location">
    <subcellularLocation>
        <location evidence="2">Cell membrane</location>
        <topology evidence="2">Multi-pass membrane protein</topology>
    </subcellularLocation>
</comment>
<dbReference type="Pfam" id="PF02518">
    <property type="entry name" value="HATPase_c"/>
    <property type="match status" value="1"/>
</dbReference>
<dbReference type="GO" id="GO:0005524">
    <property type="term" value="F:ATP binding"/>
    <property type="evidence" value="ECO:0007669"/>
    <property type="project" value="UniProtKB-KW"/>
</dbReference>
<organism evidence="17 18">
    <name type="scientific">Caldanaerovirga acetigignens</name>
    <dbReference type="NCBI Taxonomy" id="447595"/>
    <lineage>
        <taxon>Bacteria</taxon>
        <taxon>Bacillati</taxon>
        <taxon>Bacillota</taxon>
        <taxon>Clostridia</taxon>
        <taxon>Thermosediminibacterales</taxon>
        <taxon>Thermosediminibacteraceae</taxon>
        <taxon>Caldanaerovirga</taxon>
    </lineage>
</organism>
<keyword evidence="13 14" id="KW-0472">Membrane</keyword>
<feature type="domain" description="Histidine kinase" evidence="15">
    <location>
        <begin position="422"/>
        <end position="527"/>
    </location>
</feature>
<keyword evidence="6" id="KW-0808">Transferase</keyword>
<dbReference type="EC" id="2.7.13.3" evidence="3"/>
<dbReference type="STRING" id="447595.SAMN05660826_00229"/>
<dbReference type="InterPro" id="IPR033463">
    <property type="entry name" value="sCache_3"/>
</dbReference>
<dbReference type="InterPro" id="IPR035965">
    <property type="entry name" value="PAS-like_dom_sf"/>
</dbReference>
<name>A0A1M7G0V5_9FIRM</name>
<evidence type="ECO:0000256" key="9">
    <source>
        <dbReference type="ARBA" id="ARBA00022777"/>
    </source>
</evidence>
<keyword evidence="11 14" id="KW-1133">Transmembrane helix</keyword>
<accession>A0A1M7G0V5</accession>
<dbReference type="Pfam" id="PF14689">
    <property type="entry name" value="SPOB_a"/>
    <property type="match status" value="1"/>
</dbReference>
<evidence type="ECO:0000259" key="15">
    <source>
        <dbReference type="PROSITE" id="PS50109"/>
    </source>
</evidence>
<dbReference type="SUPFAM" id="SSF55874">
    <property type="entry name" value="ATPase domain of HSP90 chaperone/DNA topoisomerase II/histidine kinase"/>
    <property type="match status" value="1"/>
</dbReference>
<keyword evidence="7 14" id="KW-0812">Transmembrane</keyword>
<gene>
    <name evidence="17" type="ORF">SAMN05660826_00229</name>
</gene>
<keyword evidence="12" id="KW-0902">Two-component regulatory system</keyword>
<dbReference type="PROSITE" id="PS50109">
    <property type="entry name" value="HIS_KIN"/>
    <property type="match status" value="1"/>
</dbReference>
<dbReference type="GO" id="GO:0005886">
    <property type="term" value="C:plasma membrane"/>
    <property type="evidence" value="ECO:0007669"/>
    <property type="project" value="UniProtKB-SubCell"/>
</dbReference>
<dbReference type="EMBL" id="FRCR01000001">
    <property type="protein sequence ID" value="SHM09921.1"/>
    <property type="molecule type" value="Genomic_DNA"/>
</dbReference>
<dbReference type="GO" id="GO:0000155">
    <property type="term" value="F:phosphorelay sensor kinase activity"/>
    <property type="evidence" value="ECO:0007669"/>
    <property type="project" value="InterPro"/>
</dbReference>
<dbReference type="Proteomes" id="UP000184375">
    <property type="component" value="Unassembled WGS sequence"/>
</dbReference>
<dbReference type="PANTHER" id="PTHR43547:SF10">
    <property type="entry name" value="SENSOR HISTIDINE KINASE DCUS"/>
    <property type="match status" value="1"/>
</dbReference>
<evidence type="ECO:0000256" key="5">
    <source>
        <dbReference type="ARBA" id="ARBA00022553"/>
    </source>
</evidence>
<evidence type="ECO:0000256" key="7">
    <source>
        <dbReference type="ARBA" id="ARBA00022692"/>
    </source>
</evidence>
<dbReference type="SUPFAM" id="SSF103190">
    <property type="entry name" value="Sensory domain-like"/>
    <property type="match status" value="1"/>
</dbReference>
<dbReference type="InterPro" id="IPR000014">
    <property type="entry name" value="PAS"/>
</dbReference>
<evidence type="ECO:0000256" key="10">
    <source>
        <dbReference type="ARBA" id="ARBA00022840"/>
    </source>
</evidence>
<sequence>MKRFNLQTKLMLLTFLIIIVCLTISTLFAVKIISVSIENQMANNVMNIARAVATDPVVISAFYLPHPEEVLQPYAERIRKNSNNIEYITIINMNRERYSHPNPNNIGKKFVGGDEERVLKGETYISKAVGTLGPSLRAFTPIMDGNKQIGAVAVGILTRDINKVQKRIIRSIILVMIIAMTIGAIGSYFLSKNIKNEIFGLEPYQIAKVLQERNSILDAVVEGIIAVDKKGTVTLINNTAKKIIGVEEGRKVIGEEVEKIIPNSRLKVVLNTGVPEYDDEQIINGISIITNRVPIVINGQIEGAIASFRLKTDLAYLGEQLTGYRQIVDTLRAQAHEFMNHMHVIAGLINLKQYDEALKFIYNELGAQQTFAGLVTKSIKDKRVAALLLGKYSHAAEMGIKLYLDEDSELYEEHGSVSSGDLVTILGNLIENAIEALSVSSKKDKIISVYIKERLDYVFIKVYDNGPGIEEQILPHIFDKGFTTKKSGKGIGLFIVKQTIKKRGGNVEVKTGNSNGTIFIVKVPKGVIV</sequence>